<name>A0A3Q9BUP4_9BURK</name>
<keyword evidence="1" id="KW-0812">Transmembrane</keyword>
<dbReference type="Proteomes" id="UP000275663">
    <property type="component" value="Chromosome"/>
</dbReference>
<protein>
    <submittedName>
        <fullName evidence="3">DUF4212 domain-containing protein</fullName>
    </submittedName>
</protein>
<accession>A0A3Q9BUP4</accession>
<evidence type="ECO:0000313" key="4">
    <source>
        <dbReference type="Proteomes" id="UP000275663"/>
    </source>
</evidence>
<keyword evidence="4" id="KW-1185">Reference proteome</keyword>
<feature type="domain" description="Sodium symporter small subunit" evidence="2">
    <location>
        <begin position="2"/>
        <end position="59"/>
    </location>
</feature>
<reference evidence="3 4" key="1">
    <citation type="journal article" date="2011" name="Int. J. Syst. Evol. Microbiol.">
        <title>Description of Undibacterium oligocarboniphilum sp. nov., isolated from purified water, and Undibacterium pigrum strain CCUG 49012 as the type strain of Undibacterium parvum sp. nov., and emended descriptions of the genus Undibacterium and the species Undibacterium pigrum.</title>
        <authorList>
            <person name="Eder W."/>
            <person name="Wanner G."/>
            <person name="Ludwig W."/>
            <person name="Busse H.J."/>
            <person name="Ziemke-Kageler F."/>
            <person name="Lang E."/>
        </authorList>
    </citation>
    <scope>NUCLEOTIDE SEQUENCE [LARGE SCALE GENOMIC DNA]</scope>
    <source>
        <strain evidence="3 4">DSM 23061</strain>
    </source>
</reference>
<dbReference type="Pfam" id="PF13937">
    <property type="entry name" value="DUF4212"/>
    <property type="match status" value="1"/>
</dbReference>
<dbReference type="OrthoDB" id="9797746at2"/>
<feature type="transmembrane region" description="Helical" evidence="1">
    <location>
        <begin position="33"/>
        <end position="53"/>
    </location>
</feature>
<gene>
    <name evidence="3" type="ORF">EJN92_03610</name>
</gene>
<evidence type="ECO:0000256" key="1">
    <source>
        <dbReference type="SAM" id="Phobius"/>
    </source>
</evidence>
<organism evidence="3 4">
    <name type="scientific">Undibacterium parvum</name>
    <dbReference type="NCBI Taxonomy" id="401471"/>
    <lineage>
        <taxon>Bacteria</taxon>
        <taxon>Pseudomonadati</taxon>
        <taxon>Pseudomonadota</taxon>
        <taxon>Betaproteobacteria</taxon>
        <taxon>Burkholderiales</taxon>
        <taxon>Oxalobacteraceae</taxon>
        <taxon>Undibacterium</taxon>
    </lineage>
</organism>
<sequence>MGLLLTWLLLSFGILFFARELNGLRFFGWSFSFYMAAQGLTLMYVLILAIFSYQSHRISARQKTLAQLAATHTQSESV</sequence>
<dbReference type="KEGG" id="upv:EJN92_03610"/>
<evidence type="ECO:0000313" key="3">
    <source>
        <dbReference type="EMBL" id="AZP14399.1"/>
    </source>
</evidence>
<dbReference type="InterPro" id="IPR019886">
    <property type="entry name" value="Na_symporter_ssu"/>
</dbReference>
<dbReference type="NCBIfam" id="TIGR03647">
    <property type="entry name" value="Na_symport_sm"/>
    <property type="match status" value="1"/>
</dbReference>
<proteinExistence type="predicted"/>
<keyword evidence="1" id="KW-1133">Transmembrane helix</keyword>
<evidence type="ECO:0000259" key="2">
    <source>
        <dbReference type="Pfam" id="PF13937"/>
    </source>
</evidence>
<dbReference type="AlphaFoldDB" id="A0A3Q9BUP4"/>
<dbReference type="EMBL" id="CP034464">
    <property type="protein sequence ID" value="AZP14399.1"/>
    <property type="molecule type" value="Genomic_DNA"/>
</dbReference>
<keyword evidence="1" id="KW-0472">Membrane</keyword>